<dbReference type="EMBL" id="BAABDH010000097">
    <property type="protein sequence ID" value="GAA3945835.1"/>
    <property type="molecule type" value="Genomic_DNA"/>
</dbReference>
<dbReference type="InterPro" id="IPR002624">
    <property type="entry name" value="DCK/DGK"/>
</dbReference>
<keyword evidence="2" id="KW-0418">Kinase</keyword>
<dbReference type="Pfam" id="PF01712">
    <property type="entry name" value="dNK"/>
    <property type="match status" value="1"/>
</dbReference>
<dbReference type="PIRSF" id="PIRSF000705">
    <property type="entry name" value="DNK"/>
    <property type="match status" value="1"/>
</dbReference>
<dbReference type="InterPro" id="IPR050566">
    <property type="entry name" value="Deoxyribonucleoside_kinase"/>
</dbReference>
<comment type="caution">
    <text evidence="2">The sequence shown here is derived from an EMBL/GenBank/DDBJ whole genome shotgun (WGS) entry which is preliminary data.</text>
</comment>
<keyword evidence="2" id="KW-0808">Transferase</keyword>
<dbReference type="PANTHER" id="PTHR10513:SF35">
    <property type="entry name" value="DEOXYADENOSINE KINASE"/>
    <property type="match status" value="1"/>
</dbReference>
<dbReference type="Gene3D" id="3.40.50.300">
    <property type="entry name" value="P-loop containing nucleotide triphosphate hydrolases"/>
    <property type="match status" value="1"/>
</dbReference>
<name>A0ABP7NIZ8_9BACT</name>
<protein>
    <submittedName>
        <fullName evidence="2">Deoxynucleoside kinase</fullName>
    </submittedName>
</protein>
<organism evidence="2 3">
    <name type="scientific">Hymenobacter algoricola</name>
    <dbReference type="NCBI Taxonomy" id="486267"/>
    <lineage>
        <taxon>Bacteria</taxon>
        <taxon>Pseudomonadati</taxon>
        <taxon>Bacteroidota</taxon>
        <taxon>Cytophagia</taxon>
        <taxon>Cytophagales</taxon>
        <taxon>Hymenobacteraceae</taxon>
        <taxon>Hymenobacter</taxon>
    </lineage>
</organism>
<dbReference type="CDD" id="cd01673">
    <property type="entry name" value="dNK"/>
    <property type="match status" value="1"/>
</dbReference>
<dbReference type="SUPFAM" id="SSF52540">
    <property type="entry name" value="P-loop containing nucleoside triphosphate hydrolases"/>
    <property type="match status" value="1"/>
</dbReference>
<dbReference type="GO" id="GO:0016301">
    <property type="term" value="F:kinase activity"/>
    <property type="evidence" value="ECO:0007669"/>
    <property type="project" value="UniProtKB-KW"/>
</dbReference>
<dbReference type="PANTHER" id="PTHR10513">
    <property type="entry name" value="DEOXYNUCLEOSIDE KINASE"/>
    <property type="match status" value="1"/>
</dbReference>
<gene>
    <name evidence="2" type="ORF">GCM10022406_29770</name>
</gene>
<proteinExistence type="predicted"/>
<evidence type="ECO:0000313" key="3">
    <source>
        <dbReference type="Proteomes" id="UP001499909"/>
    </source>
</evidence>
<reference evidence="3" key="1">
    <citation type="journal article" date="2019" name="Int. J. Syst. Evol. Microbiol.">
        <title>The Global Catalogue of Microorganisms (GCM) 10K type strain sequencing project: providing services to taxonomists for standard genome sequencing and annotation.</title>
        <authorList>
            <consortium name="The Broad Institute Genomics Platform"/>
            <consortium name="The Broad Institute Genome Sequencing Center for Infectious Disease"/>
            <person name="Wu L."/>
            <person name="Ma J."/>
        </authorList>
    </citation>
    <scope>NUCLEOTIDE SEQUENCE [LARGE SCALE GENOMIC DNA]</scope>
    <source>
        <strain evidence="3">JCM 17214</strain>
    </source>
</reference>
<evidence type="ECO:0000259" key="1">
    <source>
        <dbReference type="Pfam" id="PF01712"/>
    </source>
</evidence>
<keyword evidence="3" id="KW-1185">Reference proteome</keyword>
<evidence type="ECO:0000313" key="2">
    <source>
        <dbReference type="EMBL" id="GAA3945835.1"/>
    </source>
</evidence>
<sequence length="221" mass="26116">MQALFPFRYFPLSHMHIAIVGNIGAGKTTLANKLAHHFNWEVFLEDVDHNPYLKDFYDDMPRWSFHLQVYFLNSRFRQTQHIKKLQQASKGVIQDRTIYEDAHIFAANLHDSGLMTERDHQNYLNLFESMISMVDAPDLLLYLRADLPKLIQQIDKRNRDYENNIKIEYLKNLNENYERWISSYKSGKLLIVDVNNLDYVNNPEDLGTIIEKINSTLFGLF</sequence>
<dbReference type="InterPro" id="IPR027417">
    <property type="entry name" value="P-loop_NTPase"/>
</dbReference>
<accession>A0ABP7NIZ8</accession>
<dbReference type="InterPro" id="IPR031314">
    <property type="entry name" value="DNK_dom"/>
</dbReference>
<feature type="domain" description="Deoxynucleoside kinase" evidence="1">
    <location>
        <begin position="17"/>
        <end position="215"/>
    </location>
</feature>
<dbReference type="Proteomes" id="UP001499909">
    <property type="component" value="Unassembled WGS sequence"/>
</dbReference>